<evidence type="ECO:0000259" key="12">
    <source>
        <dbReference type="Pfam" id="PF02770"/>
    </source>
</evidence>
<dbReference type="Pfam" id="PF12806">
    <property type="entry name" value="Acyl-CoA_dh_C"/>
    <property type="match status" value="1"/>
</dbReference>
<dbReference type="InterPro" id="IPR036250">
    <property type="entry name" value="AcylCo_DH-like_C"/>
</dbReference>
<dbReference type="InterPro" id="IPR052166">
    <property type="entry name" value="Diverse_Acyl-CoA_DH"/>
</dbReference>
<dbReference type="AlphaFoldDB" id="A0A0K2ZFM1"/>
<dbReference type="InterPro" id="IPR009100">
    <property type="entry name" value="AcylCoA_DH/oxidase_NM_dom_sf"/>
</dbReference>
<keyword evidence="4 10" id="KW-0274">FAD</keyword>
<dbReference type="Pfam" id="PF02770">
    <property type="entry name" value="Acyl-CoA_dh_M"/>
    <property type="match status" value="1"/>
</dbReference>
<dbReference type="SUPFAM" id="SSF47203">
    <property type="entry name" value="Acyl-CoA dehydrogenase C-terminal domain-like"/>
    <property type="match status" value="1"/>
</dbReference>
<dbReference type="EC" id="1.3.99.41" evidence="8"/>
<dbReference type="Gene3D" id="1.10.540.10">
    <property type="entry name" value="Acyl-CoA dehydrogenase/oxidase, N-terminal domain"/>
    <property type="match status" value="1"/>
</dbReference>
<dbReference type="InterPro" id="IPR006091">
    <property type="entry name" value="Acyl-CoA_Oxase/DH_mid-dom"/>
</dbReference>
<evidence type="ECO:0000256" key="4">
    <source>
        <dbReference type="ARBA" id="ARBA00022827"/>
    </source>
</evidence>
<evidence type="ECO:0000256" key="5">
    <source>
        <dbReference type="ARBA" id="ARBA00023002"/>
    </source>
</evidence>
<dbReference type="Pfam" id="PF02771">
    <property type="entry name" value="Acyl-CoA_dh_N"/>
    <property type="match status" value="1"/>
</dbReference>
<comment type="similarity">
    <text evidence="2 10">Belongs to the acyl-CoA dehydrogenase family.</text>
</comment>
<accession>A0A0K2ZFM1</accession>
<evidence type="ECO:0000259" key="14">
    <source>
        <dbReference type="Pfam" id="PF12806"/>
    </source>
</evidence>
<comment type="function">
    <text evidence="7">Involved in the assimilation of dimethylsulphoniopropionate (DMSP), an important compound in the fixation of carbon in marine phytoplankton, by mediating the conversion of 3-(methylthio)propanoyl-CoA (MMPA-CoA) to 3-(methylthio)acryloyl-CoA (MTA-CoA).</text>
</comment>
<evidence type="ECO:0000256" key="7">
    <source>
        <dbReference type="ARBA" id="ARBA00058683"/>
    </source>
</evidence>
<keyword evidence="3 10" id="KW-0285">Flavoprotein</keyword>
<evidence type="ECO:0000256" key="3">
    <source>
        <dbReference type="ARBA" id="ARBA00022630"/>
    </source>
</evidence>
<dbReference type="InterPro" id="IPR025878">
    <property type="entry name" value="Acyl-CoA_dh-like_C_dom"/>
</dbReference>
<dbReference type="PANTHER" id="PTHR42803">
    <property type="entry name" value="ACYL-COA DEHYDROGENASE"/>
    <property type="match status" value="1"/>
</dbReference>
<reference evidence="16" key="1">
    <citation type="submission" date="2015-07" db="EMBL/GenBank/DDBJ databases">
        <authorList>
            <person name="Wibberg D."/>
        </authorList>
    </citation>
    <scope>NUCLEOTIDE SEQUENCE [LARGE SCALE GENOMIC DNA]</scope>
</reference>
<dbReference type="Gene3D" id="1.20.140.10">
    <property type="entry name" value="Butyryl-CoA Dehydrogenase, subunit A, domain 3"/>
    <property type="match status" value="1"/>
</dbReference>
<name>A0A0K2ZFM1_9XANT</name>
<dbReference type="InterPro" id="IPR009075">
    <property type="entry name" value="AcylCo_DH/oxidase_C"/>
</dbReference>
<dbReference type="SUPFAM" id="SSF56645">
    <property type="entry name" value="Acyl-CoA dehydrogenase NM domain-like"/>
    <property type="match status" value="1"/>
</dbReference>
<evidence type="ECO:0000259" key="13">
    <source>
        <dbReference type="Pfam" id="PF02771"/>
    </source>
</evidence>
<evidence type="ECO:0000256" key="8">
    <source>
        <dbReference type="ARBA" id="ARBA00066694"/>
    </source>
</evidence>
<proteinExistence type="inferred from homology"/>
<dbReference type="FunFam" id="2.40.110.10:FF:000031">
    <property type="entry name" value="Acyl-CoA dehydrogenase, putative"/>
    <property type="match status" value="1"/>
</dbReference>
<evidence type="ECO:0000259" key="11">
    <source>
        <dbReference type="Pfam" id="PF00441"/>
    </source>
</evidence>
<feature type="domain" description="Acyl-CoA dehydrogenase/oxidase C-terminal" evidence="11">
    <location>
        <begin position="284"/>
        <end position="451"/>
    </location>
</feature>
<keyword evidence="5 10" id="KW-0560">Oxidoreductase</keyword>
<dbReference type="Pfam" id="PF00441">
    <property type="entry name" value="Acyl-CoA_dh_1"/>
    <property type="match status" value="1"/>
</dbReference>
<protein>
    <recommendedName>
        <fullName evidence="9">3-methylmercaptopropionyl-CoA dehydrogenase</fullName>
        <ecNumber evidence="8">1.3.99.41</ecNumber>
    </recommendedName>
</protein>
<evidence type="ECO:0000313" key="16">
    <source>
        <dbReference type="Proteomes" id="UP000046187"/>
    </source>
</evidence>
<gene>
    <name evidence="15" type="ORF">XTALMG727_0742</name>
</gene>
<dbReference type="GO" id="GO:0050660">
    <property type="term" value="F:flavin adenine dinucleotide binding"/>
    <property type="evidence" value="ECO:0007669"/>
    <property type="project" value="InterPro"/>
</dbReference>
<dbReference type="RefSeq" id="WP_053834308.1">
    <property type="nucleotide sequence ID" value="NZ_CXOI01000012.1"/>
</dbReference>
<dbReference type="PANTHER" id="PTHR42803:SF1">
    <property type="entry name" value="BROAD-SPECIFICITY LINEAR ACYL-COA DEHYDROGENASE FADE5"/>
    <property type="match status" value="1"/>
</dbReference>
<feature type="domain" description="Acyl-CoA oxidase/dehydrogenase middle" evidence="12">
    <location>
        <begin position="164"/>
        <end position="273"/>
    </location>
</feature>
<evidence type="ECO:0000256" key="1">
    <source>
        <dbReference type="ARBA" id="ARBA00001974"/>
    </source>
</evidence>
<comment type="catalytic activity">
    <reaction evidence="6">
        <text>3-(methylsulfanyl)propanoyl-CoA + oxidized [electron-transfer flavoprotein] + H(+) = 3-(methylsulfanyl)acryloyl-CoA + reduced [electron-transfer flavoprotein]</text>
        <dbReference type="Rhea" id="RHEA:52612"/>
        <dbReference type="Rhea" id="RHEA-COMP:10685"/>
        <dbReference type="Rhea" id="RHEA-COMP:10686"/>
        <dbReference type="ChEBI" id="CHEBI:15378"/>
        <dbReference type="ChEBI" id="CHEBI:57692"/>
        <dbReference type="ChEBI" id="CHEBI:58307"/>
        <dbReference type="ChEBI" id="CHEBI:82815"/>
        <dbReference type="ChEBI" id="CHEBI:84994"/>
        <dbReference type="EC" id="1.3.99.41"/>
    </reaction>
    <physiologicalReaction direction="left-to-right" evidence="6">
        <dbReference type="Rhea" id="RHEA:52613"/>
    </physiologicalReaction>
</comment>
<evidence type="ECO:0000256" key="2">
    <source>
        <dbReference type="ARBA" id="ARBA00009347"/>
    </source>
</evidence>
<feature type="domain" description="Acetyl-CoA dehydrogenase-like C-terminal" evidence="14">
    <location>
        <begin position="468"/>
        <end position="589"/>
    </location>
</feature>
<evidence type="ECO:0000256" key="6">
    <source>
        <dbReference type="ARBA" id="ARBA00051388"/>
    </source>
</evidence>
<sequence length="594" mass="63843">MSTYQAPLTDLRFALHDVLQVEALFARLGYAEATADVVDAVLEEAARFTGTVLAPLNRVGDEHGCTLDAATGAVTTAPGFREAYRQFADGGWTGLTAAVEFGGQGLPHTLGVPLNEMVNAANLAWGNFPLLSHGAVEALKQHGEAWQQEVFLKPLVDGRWTGTMCLTEPHCGTDLGLLKTRADANADGSWSVSGTKIFITAGEHDFTDNIVHLVLARLPDAPAGAKGISLLVVPKFKVARDGSVGARNAVRCGSLEHKMGIHGSATCVMHFDGAEGYLVGQPHKGLQAMFTMMNTARLSVGLQGIGLSERAYQNALRYARERLQSRSLTGAKLPDKPADPILVHPDVRRMLLTVKALTEGSRLLALHAATLIDIAHHAQDPAEREQADVLVSFLTPISKACQTEWGVENTYHALQCFGGHGYIHEHGMEQLARDARITTLYEGTTGIQALDLIGRKTASSQGAGLKLFLAQIEAFAAEHADNPALAEFIGPLRAKAGEWAALTKRILQRAAGNADELGAASYDYVFYSGYVVLAYWWARSVAAADASAHGETFKQSKRETARFYYAKLLPRTLTHAAVIEAGAEPLMAMSDAHF</sequence>
<evidence type="ECO:0000313" key="15">
    <source>
        <dbReference type="EMBL" id="CTP83757.1"/>
    </source>
</evidence>
<dbReference type="EMBL" id="CXOI01000012">
    <property type="protein sequence ID" value="CTP83757.1"/>
    <property type="molecule type" value="Genomic_DNA"/>
</dbReference>
<keyword evidence="16" id="KW-1185">Reference proteome</keyword>
<comment type="cofactor">
    <cofactor evidence="1 10">
        <name>FAD</name>
        <dbReference type="ChEBI" id="CHEBI:57692"/>
    </cofactor>
</comment>
<evidence type="ECO:0000256" key="10">
    <source>
        <dbReference type="RuleBase" id="RU362125"/>
    </source>
</evidence>
<dbReference type="InterPro" id="IPR013786">
    <property type="entry name" value="AcylCoA_DH/ox_N"/>
</dbReference>
<dbReference type="GO" id="GO:0016627">
    <property type="term" value="F:oxidoreductase activity, acting on the CH-CH group of donors"/>
    <property type="evidence" value="ECO:0007669"/>
    <property type="project" value="InterPro"/>
</dbReference>
<feature type="domain" description="Acyl-CoA dehydrogenase/oxidase N-terminal" evidence="13">
    <location>
        <begin position="78"/>
        <end position="158"/>
    </location>
</feature>
<dbReference type="Proteomes" id="UP000046187">
    <property type="component" value="Unassembled WGS sequence"/>
</dbReference>
<evidence type="ECO:0000256" key="9">
    <source>
        <dbReference type="ARBA" id="ARBA00069043"/>
    </source>
</evidence>
<dbReference type="InterPro" id="IPR046373">
    <property type="entry name" value="Acyl-CoA_Oxase/DH_mid-dom_sf"/>
</dbReference>
<dbReference type="InterPro" id="IPR037069">
    <property type="entry name" value="AcylCoA_DH/ox_N_sf"/>
</dbReference>
<organism evidence="15 16">
    <name type="scientific">Xanthomonas graminis pv. arrhenatheri LMG 727</name>
    <dbReference type="NCBI Taxonomy" id="1195923"/>
    <lineage>
        <taxon>Bacteria</taxon>
        <taxon>Pseudomonadati</taxon>
        <taxon>Pseudomonadota</taxon>
        <taxon>Gammaproteobacteria</taxon>
        <taxon>Lysobacterales</taxon>
        <taxon>Lysobacteraceae</taxon>
        <taxon>Xanthomonas</taxon>
        <taxon>Xanthomonas translucens group</taxon>
        <taxon>Xanthomonas graminis</taxon>
    </lineage>
</organism>
<dbReference type="Gene3D" id="2.40.110.10">
    <property type="entry name" value="Butyryl-CoA Dehydrogenase, subunit A, domain 2"/>
    <property type="match status" value="1"/>
</dbReference>